<keyword evidence="2" id="KW-1185">Reference proteome</keyword>
<sequence length="97" mass="11376">MRFVLPFYNSPPPHLLTYMSKWRVHCSKSPTGGGGLGGERMIGIRNIDHMILFEPHPIRIWCIQIGVKRINPEIFDIQEIWNKSNEEKPSKKYLEQE</sequence>
<reference evidence="1 2" key="1">
    <citation type="submission" date="2021-06" db="EMBL/GenBank/DDBJ databases">
        <title>Caerostris extrusa draft genome.</title>
        <authorList>
            <person name="Kono N."/>
            <person name="Arakawa K."/>
        </authorList>
    </citation>
    <scope>NUCLEOTIDE SEQUENCE [LARGE SCALE GENOMIC DNA]</scope>
</reference>
<evidence type="ECO:0000313" key="2">
    <source>
        <dbReference type="Proteomes" id="UP001054945"/>
    </source>
</evidence>
<name>A0AAV4N857_CAEEX</name>
<protein>
    <submittedName>
        <fullName evidence="1">Uncharacterized protein</fullName>
    </submittedName>
</protein>
<organism evidence="1 2">
    <name type="scientific">Caerostris extrusa</name>
    <name type="common">Bark spider</name>
    <name type="synonym">Caerostris bankana</name>
    <dbReference type="NCBI Taxonomy" id="172846"/>
    <lineage>
        <taxon>Eukaryota</taxon>
        <taxon>Metazoa</taxon>
        <taxon>Ecdysozoa</taxon>
        <taxon>Arthropoda</taxon>
        <taxon>Chelicerata</taxon>
        <taxon>Arachnida</taxon>
        <taxon>Araneae</taxon>
        <taxon>Araneomorphae</taxon>
        <taxon>Entelegynae</taxon>
        <taxon>Araneoidea</taxon>
        <taxon>Araneidae</taxon>
        <taxon>Caerostris</taxon>
    </lineage>
</organism>
<gene>
    <name evidence="1" type="ORF">CEXT_230141</name>
</gene>
<comment type="caution">
    <text evidence="1">The sequence shown here is derived from an EMBL/GenBank/DDBJ whole genome shotgun (WGS) entry which is preliminary data.</text>
</comment>
<accession>A0AAV4N857</accession>
<dbReference type="EMBL" id="BPLR01002960">
    <property type="protein sequence ID" value="GIX79662.1"/>
    <property type="molecule type" value="Genomic_DNA"/>
</dbReference>
<dbReference type="Proteomes" id="UP001054945">
    <property type="component" value="Unassembled WGS sequence"/>
</dbReference>
<dbReference type="AlphaFoldDB" id="A0AAV4N857"/>
<evidence type="ECO:0000313" key="1">
    <source>
        <dbReference type="EMBL" id="GIX79662.1"/>
    </source>
</evidence>
<proteinExistence type="predicted"/>